<feature type="transmembrane region" description="Helical" evidence="1">
    <location>
        <begin position="60"/>
        <end position="82"/>
    </location>
</feature>
<evidence type="ECO:0000256" key="1">
    <source>
        <dbReference type="SAM" id="Phobius"/>
    </source>
</evidence>
<dbReference type="AlphaFoldDB" id="A0AAD0P722"/>
<name>A0AAD0P722_MYCLR</name>
<keyword evidence="1" id="KW-1133">Transmembrane helix</keyword>
<accession>A0AAD0P722</accession>
<protein>
    <submittedName>
        <fullName evidence="2">Uncharacterized protein</fullName>
    </submittedName>
</protein>
<evidence type="ECO:0000313" key="2">
    <source>
        <dbReference type="EMBL" id="AWV48112.1"/>
    </source>
</evidence>
<keyword evidence="1" id="KW-0472">Membrane</keyword>
<gene>
    <name evidence="2" type="ORF">DIJ64_08730</name>
</gene>
<dbReference type="Proteomes" id="UP000249682">
    <property type="component" value="Chromosome"/>
</dbReference>
<evidence type="ECO:0000313" key="3">
    <source>
        <dbReference type="Proteomes" id="UP000249682"/>
    </source>
</evidence>
<dbReference type="EMBL" id="CP029543">
    <property type="protein sequence ID" value="AWV48112.1"/>
    <property type="molecule type" value="Genomic_DNA"/>
</dbReference>
<reference evidence="2 3" key="1">
    <citation type="submission" date="2018-05" db="EMBL/GenBank/DDBJ databases">
        <title>Evolution of small genomes with special reference to Mycobacterium leprae.</title>
        <authorList>
            <person name="Mohanty P.S."/>
            <person name="Bansal A.K."/>
            <person name="Gupta U.D."/>
            <person name="Naaz F."/>
            <person name="Dwivedi V.D."/>
            <person name="Singh H."/>
            <person name="Gupta G."/>
            <person name="Sharma S."/>
            <person name="Arora M."/>
        </authorList>
    </citation>
    <scope>NUCLEOTIDE SEQUENCE [LARGE SCALE GENOMIC DNA]</scope>
    <source>
        <strain evidence="2 3">MRHRU-235-G</strain>
    </source>
</reference>
<organism evidence="2 3">
    <name type="scientific">Mycobacterium leprae</name>
    <dbReference type="NCBI Taxonomy" id="1769"/>
    <lineage>
        <taxon>Bacteria</taxon>
        <taxon>Bacillati</taxon>
        <taxon>Actinomycetota</taxon>
        <taxon>Actinomycetes</taxon>
        <taxon>Mycobacteriales</taxon>
        <taxon>Mycobacteriaceae</taxon>
        <taxon>Mycobacterium</taxon>
    </lineage>
</organism>
<sequence>MSMLLTNQFNRSENTSAAYKLAALQTNTAKRVVPVSPSTMLWPTFALNFTSNVLYDLSQAYMTVFVLAAVPAGSIISPAVFLSKELVC</sequence>
<keyword evidence="1" id="KW-0812">Transmembrane</keyword>
<proteinExistence type="predicted"/>